<comment type="subcellular location">
    <subcellularLocation>
        <location evidence="1">Cytoplasm</location>
    </subcellularLocation>
</comment>
<dbReference type="Proteomes" id="UP000053237">
    <property type="component" value="Unassembled WGS sequence"/>
</dbReference>
<organism evidence="7 8">
    <name type="scientific">Albugo candida</name>
    <dbReference type="NCBI Taxonomy" id="65357"/>
    <lineage>
        <taxon>Eukaryota</taxon>
        <taxon>Sar</taxon>
        <taxon>Stramenopiles</taxon>
        <taxon>Oomycota</taxon>
        <taxon>Peronosporomycetes</taxon>
        <taxon>Albuginales</taxon>
        <taxon>Albuginaceae</taxon>
        <taxon>Albugo</taxon>
    </lineage>
</organism>
<dbReference type="EMBL" id="CAIX01000055">
    <property type="protein sequence ID" value="CCI43749.1"/>
    <property type="molecule type" value="Genomic_DNA"/>
</dbReference>
<feature type="domain" description="DUF4470" evidence="5">
    <location>
        <begin position="17"/>
        <end position="120"/>
    </location>
</feature>
<keyword evidence="3" id="KW-0963">Cytoplasm</keyword>
<evidence type="ECO:0000256" key="1">
    <source>
        <dbReference type="ARBA" id="ARBA00004496"/>
    </source>
</evidence>
<evidence type="ECO:0000256" key="4">
    <source>
        <dbReference type="ARBA" id="ARBA00022794"/>
    </source>
</evidence>
<evidence type="ECO:0000256" key="3">
    <source>
        <dbReference type="ARBA" id="ARBA00022490"/>
    </source>
</evidence>
<dbReference type="AlphaFoldDB" id="A0A024GAP1"/>
<feature type="domain" description="Dynein assembly factor 3 C-terminal" evidence="6">
    <location>
        <begin position="150"/>
        <end position="471"/>
    </location>
</feature>
<keyword evidence="4" id="KW-0970">Cilium biogenesis/degradation</keyword>
<evidence type="ECO:0000313" key="7">
    <source>
        <dbReference type="EMBL" id="CCI43749.1"/>
    </source>
</evidence>
<dbReference type="PANTHER" id="PTHR22118">
    <property type="entry name" value="DYNEIN ASSEMBLY FACTOR 3, AXONEMAL"/>
    <property type="match status" value="1"/>
</dbReference>
<evidence type="ECO:0000259" key="5">
    <source>
        <dbReference type="Pfam" id="PF14737"/>
    </source>
</evidence>
<dbReference type="Pfam" id="PF14737">
    <property type="entry name" value="DUF4470"/>
    <property type="match status" value="1"/>
</dbReference>
<dbReference type="GO" id="GO:0005737">
    <property type="term" value="C:cytoplasm"/>
    <property type="evidence" value="ECO:0007669"/>
    <property type="project" value="UniProtKB-SubCell"/>
</dbReference>
<protein>
    <recommendedName>
        <fullName evidence="9">Dynein assembly factor 3 C-terminal domain-containing protein</fullName>
    </recommendedName>
</protein>
<evidence type="ECO:0008006" key="9">
    <source>
        <dbReference type="Google" id="ProtNLM"/>
    </source>
</evidence>
<sequence>MATTVNAQLQSMGLVNMWGFSPSFDPLQLRKGKSNPAGRAAEASCINILLVGPSDIRHVLHTIANKRHTAPNRPVNIYLYEKSIEVLARQLLLLQVFFDSELPFRQRCNAFLEIFGNAFIQSRTADYIDQKTNALLDLLYHGRTFLKEHIDLSHLRSRSLDDLDATFQSWKQSVSFDVATLRDHRLRHYYQLRYDYRDNLIDWDYTMTLKNIEHASVIHSSQYRTWRNTGIAFEFGDQKYTSPNRTLAAYTEAKHRNHGSVLCRGLWTDIIVGPYISFGVDTSEEEDRSAEVLFEIHNKGTGMEQNRHNTTEVCIYNLLTLLHSIEMGMTYEMTSKHDIYSGIGRGVAEYTDGDDQCASPSATQKEYNEVTTWPSEKSKALHGITIIPLTGPVDKIFSQKRYQKAFSSAYLSSHFCGLIQPNSESSITQLLRDNATLSIENSTFLLALKEEQRLLYMKKVIDMCKESGLQSQQFPSGKDPKASDLYSLSNAVLHFKFGVGSDAKS</sequence>
<proteinExistence type="inferred from homology"/>
<reference evidence="7 8" key="1">
    <citation type="submission" date="2012-05" db="EMBL/GenBank/DDBJ databases">
        <title>Recombination and specialization in a pathogen metapopulation.</title>
        <authorList>
            <person name="Gardiner A."/>
            <person name="Kemen E."/>
            <person name="Schultz-Larsen T."/>
            <person name="MacLean D."/>
            <person name="Van Oosterhout C."/>
            <person name="Jones J.D.G."/>
        </authorList>
    </citation>
    <scope>NUCLEOTIDE SEQUENCE [LARGE SCALE GENOMIC DNA]</scope>
    <source>
        <strain evidence="7 8">Ac Nc2</strain>
    </source>
</reference>
<gene>
    <name evidence="7" type="ORF">BN9_045330</name>
</gene>
<dbReference type="OrthoDB" id="538817at2759"/>
<dbReference type="PANTHER" id="PTHR22118:SF14">
    <property type="entry name" value="DYNEIN AXONEMAL ASSEMBLY FACTOR 3"/>
    <property type="match status" value="1"/>
</dbReference>
<dbReference type="GO" id="GO:0044458">
    <property type="term" value="P:motile cilium assembly"/>
    <property type="evidence" value="ECO:0007669"/>
    <property type="project" value="TreeGrafter"/>
</dbReference>
<dbReference type="Pfam" id="PF14740">
    <property type="entry name" value="DUF4471"/>
    <property type="match status" value="1"/>
</dbReference>
<evidence type="ECO:0000259" key="6">
    <source>
        <dbReference type="Pfam" id="PF14740"/>
    </source>
</evidence>
<comment type="similarity">
    <text evidence="2">Belongs to the DNAAF3 family.</text>
</comment>
<evidence type="ECO:0000313" key="8">
    <source>
        <dbReference type="Proteomes" id="UP000053237"/>
    </source>
</evidence>
<dbReference type="InParanoid" id="A0A024GAP1"/>
<comment type="caution">
    <text evidence="7">The sequence shown here is derived from an EMBL/GenBank/DDBJ whole genome shotgun (WGS) entry which is preliminary data.</text>
</comment>
<dbReference type="InterPro" id="IPR027974">
    <property type="entry name" value="DUF4470"/>
</dbReference>
<keyword evidence="8" id="KW-1185">Reference proteome</keyword>
<dbReference type="InterPro" id="IPR039304">
    <property type="entry name" value="DNAAF3"/>
</dbReference>
<name>A0A024GAP1_9STRA</name>
<evidence type="ECO:0000256" key="2">
    <source>
        <dbReference type="ARBA" id="ARBA00010449"/>
    </source>
</evidence>
<accession>A0A024GAP1</accession>
<dbReference type="STRING" id="65357.A0A024GAP1"/>
<dbReference type="InterPro" id="IPR028235">
    <property type="entry name" value="DNAAF3_C"/>
</dbReference>
<dbReference type="GO" id="GO:0070286">
    <property type="term" value="P:axonemal dynein complex assembly"/>
    <property type="evidence" value="ECO:0007669"/>
    <property type="project" value="InterPro"/>
</dbReference>